<feature type="transmembrane region" description="Helical" evidence="1">
    <location>
        <begin position="66"/>
        <end position="89"/>
    </location>
</feature>
<dbReference type="GO" id="GO:0015661">
    <property type="term" value="F:L-lysine efflux transmembrane transporter activity"/>
    <property type="evidence" value="ECO:0007669"/>
    <property type="project" value="InterPro"/>
</dbReference>
<dbReference type="PANTHER" id="PTHR35804:SF1">
    <property type="entry name" value="LYSINE EXPORTER LYSO"/>
    <property type="match status" value="1"/>
</dbReference>
<dbReference type="InterPro" id="IPR005642">
    <property type="entry name" value="LysO"/>
</dbReference>
<reference evidence="2" key="2">
    <citation type="journal article" date="2021" name="PeerJ">
        <title>Extensive microbial diversity within the chicken gut microbiome revealed by metagenomics and culture.</title>
        <authorList>
            <person name="Gilroy R."/>
            <person name="Ravi A."/>
            <person name="Getino M."/>
            <person name="Pursley I."/>
            <person name="Horton D.L."/>
            <person name="Alikhan N.F."/>
            <person name="Baker D."/>
            <person name="Gharbi K."/>
            <person name="Hall N."/>
            <person name="Watson M."/>
            <person name="Adriaenssens E.M."/>
            <person name="Foster-Nyarko E."/>
            <person name="Jarju S."/>
            <person name="Secka A."/>
            <person name="Antonio M."/>
            <person name="Oren A."/>
            <person name="Chaudhuri R.R."/>
            <person name="La Ragione R."/>
            <person name="Hildebrand F."/>
            <person name="Pallen M.J."/>
        </authorList>
    </citation>
    <scope>NUCLEOTIDE SEQUENCE</scope>
    <source>
        <strain evidence="2">ChiGjej2B2-12916</strain>
    </source>
</reference>
<dbReference type="PANTHER" id="PTHR35804">
    <property type="entry name" value="LYSINE EXPORTER LYSO"/>
    <property type="match status" value="1"/>
</dbReference>
<dbReference type="EMBL" id="DVFO01000018">
    <property type="protein sequence ID" value="HIQ60358.1"/>
    <property type="molecule type" value="Genomic_DNA"/>
</dbReference>
<sequence>MIVLFTILALLLGLAYGLSGLELPLLTFFSQHTDLVLYLLMFSVGISVGMHRGLFRKIREYHIRIFIIPFGIILGSLVGGLVCAAIFHLPLGQGAAIASGMGWYSLAGATISQIGGSELGSVAFLSNLMREIFSFIIIPVVAIKLNYYTCIAPAGATSEDTTLPVMLKYTNEETVVLSVLNGIICSFFVPILISLCFTTP</sequence>
<organism evidence="2 3">
    <name type="scientific">Candidatus Enterenecus faecium</name>
    <dbReference type="NCBI Taxonomy" id="2840780"/>
    <lineage>
        <taxon>Bacteria</taxon>
        <taxon>Bacillati</taxon>
        <taxon>Bacillota</taxon>
        <taxon>Clostridia</taxon>
        <taxon>Eubacteriales</taxon>
        <taxon>Candidatus Enterenecus</taxon>
    </lineage>
</organism>
<evidence type="ECO:0000313" key="3">
    <source>
        <dbReference type="Proteomes" id="UP000886879"/>
    </source>
</evidence>
<feature type="transmembrane region" description="Helical" evidence="1">
    <location>
        <begin position="132"/>
        <end position="155"/>
    </location>
</feature>
<feature type="transmembrane region" description="Helical" evidence="1">
    <location>
        <begin position="35"/>
        <end position="54"/>
    </location>
</feature>
<dbReference type="Proteomes" id="UP000886879">
    <property type="component" value="Unassembled WGS sequence"/>
</dbReference>
<dbReference type="GO" id="GO:0005886">
    <property type="term" value="C:plasma membrane"/>
    <property type="evidence" value="ECO:0007669"/>
    <property type="project" value="TreeGrafter"/>
</dbReference>
<comment type="caution">
    <text evidence="2">The sequence shown here is derived from an EMBL/GenBank/DDBJ whole genome shotgun (WGS) entry which is preliminary data.</text>
</comment>
<name>A0A9D0YTA1_9FIRM</name>
<gene>
    <name evidence="2" type="ORF">IAD31_02015</name>
</gene>
<keyword evidence="1" id="KW-0812">Transmembrane</keyword>
<evidence type="ECO:0000313" key="2">
    <source>
        <dbReference type="EMBL" id="HIQ60358.1"/>
    </source>
</evidence>
<feature type="transmembrane region" description="Helical" evidence="1">
    <location>
        <begin position="175"/>
        <end position="197"/>
    </location>
</feature>
<feature type="transmembrane region" description="Helical" evidence="1">
    <location>
        <begin position="101"/>
        <end position="125"/>
    </location>
</feature>
<reference evidence="2" key="1">
    <citation type="submission" date="2020-10" db="EMBL/GenBank/DDBJ databases">
        <authorList>
            <person name="Gilroy R."/>
        </authorList>
    </citation>
    <scope>NUCLEOTIDE SEQUENCE</scope>
    <source>
        <strain evidence="2">ChiGjej2B2-12916</strain>
    </source>
</reference>
<keyword evidence="1" id="KW-1133">Transmembrane helix</keyword>
<keyword evidence="1" id="KW-0472">Membrane</keyword>
<dbReference type="Pfam" id="PF03956">
    <property type="entry name" value="Lys_export"/>
    <property type="match status" value="1"/>
</dbReference>
<accession>A0A9D0YTA1</accession>
<protein>
    <submittedName>
        <fullName evidence="2">Lysine exporter LysO family protein</fullName>
    </submittedName>
</protein>
<dbReference type="AlphaFoldDB" id="A0A9D0YTA1"/>
<evidence type="ECO:0000256" key="1">
    <source>
        <dbReference type="SAM" id="Phobius"/>
    </source>
</evidence>
<proteinExistence type="predicted"/>